<evidence type="ECO:0000313" key="3">
    <source>
        <dbReference type="Proteomes" id="UP000652354"/>
    </source>
</evidence>
<dbReference type="AlphaFoldDB" id="A0A919Q1S8"/>
<comment type="caution">
    <text evidence="2">The sequence shown here is derived from an EMBL/GenBank/DDBJ whole genome shotgun (WGS) entry which is preliminary data.</text>
</comment>
<feature type="domain" description="SseB protein N-terminal" evidence="1">
    <location>
        <begin position="26"/>
        <end position="148"/>
    </location>
</feature>
<keyword evidence="3" id="KW-1185">Reference proteome</keyword>
<sequence length="242" mass="25476">MSDGEPAKDIPESIFADDDGSADARLAQALIRFSHAKTTLSDVVDALAYARVLIPVLASGDKRVMGEHGVEKDEVATTGVVAVQMPDGRAALPVFTDVDAMKAWNAQARPIPAEGPRAALAAIAEGWSSLVINPGMETVLIPRPAVWAVGQGEDWRPAVIDGTVSDEVREAVASAVTVDEALRRVEAAPGRGAEVAIVLSLSPGLTQPELDAVLERVQRELAHSDVVAQRVDTLELRLATAP</sequence>
<proteinExistence type="predicted"/>
<dbReference type="Proteomes" id="UP000652354">
    <property type="component" value="Unassembled WGS sequence"/>
</dbReference>
<name>A0A919Q1S8_9MICO</name>
<gene>
    <name evidence="2" type="ORF">Dac01nite_10680</name>
</gene>
<dbReference type="InterPro" id="IPR009839">
    <property type="entry name" value="SseB_N"/>
</dbReference>
<evidence type="ECO:0000313" key="2">
    <source>
        <dbReference type="EMBL" id="GIG54316.1"/>
    </source>
</evidence>
<dbReference type="RefSeq" id="WP_203653962.1">
    <property type="nucleotide sequence ID" value="NZ_BONR01000002.1"/>
</dbReference>
<organism evidence="2 3">
    <name type="scientific">Demequina activiva</name>
    <dbReference type="NCBI Taxonomy" id="1582364"/>
    <lineage>
        <taxon>Bacteria</taxon>
        <taxon>Bacillati</taxon>
        <taxon>Actinomycetota</taxon>
        <taxon>Actinomycetes</taxon>
        <taxon>Micrococcales</taxon>
        <taxon>Demequinaceae</taxon>
        <taxon>Demequina</taxon>
    </lineage>
</organism>
<accession>A0A919Q1S8</accession>
<dbReference type="EMBL" id="BONR01000002">
    <property type="protein sequence ID" value="GIG54316.1"/>
    <property type="molecule type" value="Genomic_DNA"/>
</dbReference>
<evidence type="ECO:0000259" key="1">
    <source>
        <dbReference type="Pfam" id="PF07179"/>
    </source>
</evidence>
<reference evidence="2" key="1">
    <citation type="submission" date="2021-01" db="EMBL/GenBank/DDBJ databases">
        <title>Whole genome shotgun sequence of Demequina activiva NBRC 110675.</title>
        <authorList>
            <person name="Komaki H."/>
            <person name="Tamura T."/>
        </authorList>
    </citation>
    <scope>NUCLEOTIDE SEQUENCE</scope>
    <source>
        <strain evidence="2">NBRC 110675</strain>
    </source>
</reference>
<protein>
    <recommendedName>
        <fullName evidence="1">SseB protein N-terminal domain-containing protein</fullName>
    </recommendedName>
</protein>
<dbReference type="Pfam" id="PF07179">
    <property type="entry name" value="SseB"/>
    <property type="match status" value="1"/>
</dbReference>